<keyword evidence="5" id="KW-1185">Reference proteome</keyword>
<feature type="compositionally biased region" description="Polar residues" evidence="1">
    <location>
        <begin position="1"/>
        <end position="13"/>
    </location>
</feature>
<feature type="domain" description="Fibronectin type-III" evidence="3">
    <location>
        <begin position="370"/>
        <end position="478"/>
    </location>
</feature>
<name>A0A7R9A315_9CRUS</name>
<dbReference type="EMBL" id="CAJPEV010000135">
    <property type="protein sequence ID" value="CAG0881157.1"/>
    <property type="molecule type" value="Genomic_DNA"/>
</dbReference>
<dbReference type="InterPro" id="IPR003961">
    <property type="entry name" value="FN3_dom"/>
</dbReference>
<evidence type="ECO:0000313" key="4">
    <source>
        <dbReference type="EMBL" id="CAD7241436.1"/>
    </source>
</evidence>
<dbReference type="Pfam" id="PF00041">
    <property type="entry name" value="fn3"/>
    <property type="match status" value="1"/>
</dbReference>
<dbReference type="AlphaFoldDB" id="A0A7R9A315"/>
<sequence length="797" mass="90166">MVTSLRRLSQSSMDLEDEDSLTEPFRRFRPTSRTSTCLPTATQHEARAIRNLTAEFLRTGSAVDAPRIGRPSTPVEVVAEVLRVTKEIAETDRFGASSCGEVSQKTGIPETAVSHIRPHRPEAECGVGHSRPSSPSVSSRRRRKRHGVEIGARENWRVSRRETDVEEAPEGGILNDYGEYIFESGDDIRLFCTLTEAGFSEGYKISDLRFETSSGDVMKPNSAWNETTVSLLVADTTVNDSGRFECGKSSDNENVLMFDSVTLKIGLPPLEPKSWRCWWKLLEPLHCSWSKPENPVVTRYFFFVQTGYRSTRIDCLQADNYISECDMEAGLIPHPPGETEVNMTVEGQNLLDNRTFTYPFDYYRNIWIEELENVTVKAVDAETLDVTWDLPGGLEEYNISIVHNIRWAPKSWDEYLHFVKETNYTIPGASKRNSWNYTLIDLLPNTNYDVRMKAIAAGSEYPDLWSITSEAENETMHKAPDRSPDVPTGSFHVERIDDDLSHVYLYWIPLHDWEHFSDNFTYLVKGEELPTGTEFHPTSVTNTSATFGNLSTVSPYRFSIFSSNEIGMSPRPSVIEVEAETNRESPAGSILRRFDIILTQATETGHSKNPTIGIPCPTTKAPRHTNEGNYILEWEALEDERTTNFTVFWCRSPPEWPSCETDINWDVSENNVFELNSTEPLKFAVSANGEFGHSGMGWKEAELNQESEDFTVIVTVVSAVVAVVLVVSAVVNPKGQRNQAFLPDTDSASVYQAIAVSHFLLYGSYTRMYSYKILMRLFKAVHNRRRKESLPRPYSQS</sequence>
<gene>
    <name evidence="4" type="ORF">DSTB1V02_LOCUS1427</name>
</gene>
<dbReference type="InterPro" id="IPR013783">
    <property type="entry name" value="Ig-like_fold"/>
</dbReference>
<feature type="region of interest" description="Disordered" evidence="1">
    <location>
        <begin position="122"/>
        <end position="146"/>
    </location>
</feature>
<feature type="domain" description="Fibronectin type-III" evidence="3">
    <location>
        <begin position="487"/>
        <end position="584"/>
    </location>
</feature>
<evidence type="ECO:0000256" key="2">
    <source>
        <dbReference type="SAM" id="Phobius"/>
    </source>
</evidence>
<dbReference type="OrthoDB" id="6381660at2759"/>
<proteinExistence type="predicted"/>
<dbReference type="Gene3D" id="2.60.40.10">
    <property type="entry name" value="Immunoglobulins"/>
    <property type="match status" value="2"/>
</dbReference>
<dbReference type="EMBL" id="LR899652">
    <property type="protein sequence ID" value="CAD7241436.1"/>
    <property type="molecule type" value="Genomic_DNA"/>
</dbReference>
<keyword evidence="2" id="KW-0472">Membrane</keyword>
<protein>
    <recommendedName>
        <fullName evidence="3">Fibronectin type-III domain-containing protein</fullName>
    </recommendedName>
</protein>
<reference evidence="4" key="1">
    <citation type="submission" date="2020-11" db="EMBL/GenBank/DDBJ databases">
        <authorList>
            <person name="Tran Van P."/>
        </authorList>
    </citation>
    <scope>NUCLEOTIDE SEQUENCE</scope>
</reference>
<keyword evidence="2" id="KW-0812">Transmembrane</keyword>
<dbReference type="SUPFAM" id="SSF49265">
    <property type="entry name" value="Fibronectin type III"/>
    <property type="match status" value="2"/>
</dbReference>
<evidence type="ECO:0000259" key="3">
    <source>
        <dbReference type="PROSITE" id="PS50853"/>
    </source>
</evidence>
<dbReference type="Proteomes" id="UP000677054">
    <property type="component" value="Unassembled WGS sequence"/>
</dbReference>
<feature type="transmembrane region" description="Helical" evidence="2">
    <location>
        <begin position="710"/>
        <end position="731"/>
    </location>
</feature>
<dbReference type="InterPro" id="IPR036116">
    <property type="entry name" value="FN3_sf"/>
</dbReference>
<evidence type="ECO:0000313" key="5">
    <source>
        <dbReference type="Proteomes" id="UP000677054"/>
    </source>
</evidence>
<keyword evidence="2" id="KW-1133">Transmembrane helix</keyword>
<organism evidence="4">
    <name type="scientific">Darwinula stevensoni</name>
    <dbReference type="NCBI Taxonomy" id="69355"/>
    <lineage>
        <taxon>Eukaryota</taxon>
        <taxon>Metazoa</taxon>
        <taxon>Ecdysozoa</taxon>
        <taxon>Arthropoda</taxon>
        <taxon>Crustacea</taxon>
        <taxon>Oligostraca</taxon>
        <taxon>Ostracoda</taxon>
        <taxon>Podocopa</taxon>
        <taxon>Podocopida</taxon>
        <taxon>Darwinulocopina</taxon>
        <taxon>Darwinuloidea</taxon>
        <taxon>Darwinulidae</taxon>
        <taxon>Darwinula</taxon>
    </lineage>
</organism>
<dbReference type="CDD" id="cd00063">
    <property type="entry name" value="FN3"/>
    <property type="match status" value="2"/>
</dbReference>
<dbReference type="SMART" id="SM00060">
    <property type="entry name" value="FN3"/>
    <property type="match status" value="2"/>
</dbReference>
<accession>A0A7R9A315</accession>
<evidence type="ECO:0000256" key="1">
    <source>
        <dbReference type="SAM" id="MobiDB-lite"/>
    </source>
</evidence>
<feature type="region of interest" description="Disordered" evidence="1">
    <location>
        <begin position="1"/>
        <end position="22"/>
    </location>
</feature>
<dbReference type="PROSITE" id="PS50853">
    <property type="entry name" value="FN3"/>
    <property type="match status" value="2"/>
</dbReference>